<accession>A0A5N6MK12</accession>
<dbReference type="Pfam" id="PF07727">
    <property type="entry name" value="RVT_2"/>
    <property type="match status" value="1"/>
</dbReference>
<sequence>MNQKVKRFNKIYSQKWQTRRSGQSDAMIESESEDQYREEFNAPFTLKRNIANEQVEQVVPVENAVEPINEDHALDQDEEIGPDAGVNQGVVRRSNRVRTIPRRLHDFVVNDGINRGDQTNLLLATEEEPMNYHQARGNKHWEKAMEAEINSIEKNRTWALTNLPSGHKPIGLKWVYKIKRDAKGKIVKYKARLVVKGYVQEHGVDFDEVFAPVTRLVTVRLMLAIAAREGWPVHHLDVKSAFLYGELKETIFVLQLEGFVQKGKENMVYKLSKALYGLCQAPRAWNIKLNDTLKGIGFTRCQQEQAVYKRCLENERLLVGIYVDDIIITGLNEEKIRDFKREMKLQFEMSDLGILSYYLGIECPMDPSTKLTKDEEGTPVDGTKVVSRYMQSPMESHMVVVKQILRYIKGTMSYGLIYKRGCNPVITGYSDSSHDRDDGRSTTGHVFYYGDTPITWCSQKQNTLALSSCEAEFMAATSAACQAIWLRGLHAEITGESLQVVVVKVDNKSAIALMKNPLVIEFVSGECQKADVLTKPLARIKFAEMRDLKGVEDLHIPHQELGG</sequence>
<dbReference type="Proteomes" id="UP000326396">
    <property type="component" value="Linkage Group LG5"/>
</dbReference>
<organism evidence="2 3">
    <name type="scientific">Mikania micrantha</name>
    <name type="common">bitter vine</name>
    <dbReference type="NCBI Taxonomy" id="192012"/>
    <lineage>
        <taxon>Eukaryota</taxon>
        <taxon>Viridiplantae</taxon>
        <taxon>Streptophyta</taxon>
        <taxon>Embryophyta</taxon>
        <taxon>Tracheophyta</taxon>
        <taxon>Spermatophyta</taxon>
        <taxon>Magnoliopsida</taxon>
        <taxon>eudicotyledons</taxon>
        <taxon>Gunneridae</taxon>
        <taxon>Pentapetalae</taxon>
        <taxon>asterids</taxon>
        <taxon>campanulids</taxon>
        <taxon>Asterales</taxon>
        <taxon>Asteraceae</taxon>
        <taxon>Asteroideae</taxon>
        <taxon>Heliantheae alliance</taxon>
        <taxon>Eupatorieae</taxon>
        <taxon>Mikania</taxon>
    </lineage>
</organism>
<evidence type="ECO:0000259" key="1">
    <source>
        <dbReference type="Pfam" id="PF07727"/>
    </source>
</evidence>
<dbReference type="PANTHER" id="PTHR11439">
    <property type="entry name" value="GAG-POL-RELATED RETROTRANSPOSON"/>
    <property type="match status" value="1"/>
</dbReference>
<protein>
    <recommendedName>
        <fullName evidence="1">Reverse transcriptase Ty1/copia-type domain-containing protein</fullName>
    </recommendedName>
</protein>
<comment type="caution">
    <text evidence="2">The sequence shown here is derived from an EMBL/GenBank/DDBJ whole genome shotgun (WGS) entry which is preliminary data.</text>
</comment>
<dbReference type="OrthoDB" id="411615at2759"/>
<dbReference type="InterPro" id="IPR043502">
    <property type="entry name" value="DNA/RNA_pol_sf"/>
</dbReference>
<feature type="domain" description="Reverse transcriptase Ty1/copia-type" evidence="1">
    <location>
        <begin position="155"/>
        <end position="363"/>
    </location>
</feature>
<evidence type="ECO:0000313" key="2">
    <source>
        <dbReference type="EMBL" id="KAD3640580.1"/>
    </source>
</evidence>
<dbReference type="SUPFAM" id="SSF56672">
    <property type="entry name" value="DNA/RNA polymerases"/>
    <property type="match status" value="1"/>
</dbReference>
<evidence type="ECO:0000313" key="3">
    <source>
        <dbReference type="Proteomes" id="UP000326396"/>
    </source>
</evidence>
<dbReference type="InterPro" id="IPR013103">
    <property type="entry name" value="RVT_2"/>
</dbReference>
<name>A0A5N6MK12_9ASTR</name>
<dbReference type="AlphaFoldDB" id="A0A5N6MK12"/>
<dbReference type="PANTHER" id="PTHR11439:SF515">
    <property type="entry name" value="GAG-POL POLYPROTEIN"/>
    <property type="match status" value="1"/>
</dbReference>
<dbReference type="CDD" id="cd09272">
    <property type="entry name" value="RNase_HI_RT_Ty1"/>
    <property type="match status" value="1"/>
</dbReference>
<keyword evidence="3" id="KW-1185">Reference proteome</keyword>
<proteinExistence type="predicted"/>
<gene>
    <name evidence="2" type="ORF">E3N88_29803</name>
</gene>
<reference evidence="2 3" key="1">
    <citation type="submission" date="2019-05" db="EMBL/GenBank/DDBJ databases">
        <title>Mikania micrantha, genome provides insights into the molecular mechanism of rapid growth.</title>
        <authorList>
            <person name="Liu B."/>
        </authorList>
    </citation>
    <scope>NUCLEOTIDE SEQUENCE [LARGE SCALE GENOMIC DNA]</scope>
    <source>
        <strain evidence="2">NLD-2019</strain>
        <tissue evidence="2">Leaf</tissue>
    </source>
</reference>
<dbReference type="EMBL" id="SZYD01000015">
    <property type="protein sequence ID" value="KAD3640580.1"/>
    <property type="molecule type" value="Genomic_DNA"/>
</dbReference>